<keyword evidence="6" id="KW-1185">Reference proteome</keyword>
<protein>
    <submittedName>
        <fullName evidence="5">Glycosyltransferase family 4 protein</fullName>
    </submittedName>
</protein>
<dbReference type="CDD" id="cd03801">
    <property type="entry name" value="GT4_PimA-like"/>
    <property type="match status" value="1"/>
</dbReference>
<reference evidence="5" key="1">
    <citation type="submission" date="2021-10" db="EMBL/GenBank/DDBJ databases">
        <title>Streptomonospora sp. nov., isolated from mangrove soil.</title>
        <authorList>
            <person name="Chen X."/>
            <person name="Ge X."/>
            <person name="Liu W."/>
        </authorList>
    </citation>
    <scope>NUCLEOTIDE SEQUENCE</scope>
    <source>
        <strain evidence="5">S1-112</strain>
    </source>
</reference>
<dbReference type="EMBL" id="JAJAQC010000035">
    <property type="protein sequence ID" value="MDA0566416.1"/>
    <property type="molecule type" value="Genomic_DNA"/>
</dbReference>
<feature type="domain" description="Glycosyltransferase subfamily 4-like N-terminal" evidence="4">
    <location>
        <begin position="12"/>
        <end position="161"/>
    </location>
</feature>
<feature type="region of interest" description="Disordered" evidence="3">
    <location>
        <begin position="363"/>
        <end position="394"/>
    </location>
</feature>
<feature type="compositionally biased region" description="Polar residues" evidence="3">
    <location>
        <begin position="380"/>
        <end position="394"/>
    </location>
</feature>
<evidence type="ECO:0000256" key="2">
    <source>
        <dbReference type="ARBA" id="ARBA00022679"/>
    </source>
</evidence>
<evidence type="ECO:0000256" key="3">
    <source>
        <dbReference type="SAM" id="MobiDB-lite"/>
    </source>
</evidence>
<dbReference type="SUPFAM" id="SSF53756">
    <property type="entry name" value="UDP-Glycosyltransferase/glycogen phosphorylase"/>
    <property type="match status" value="1"/>
</dbReference>
<accession>A0A9X3NQH1</accession>
<evidence type="ECO:0000313" key="6">
    <source>
        <dbReference type="Proteomes" id="UP001140076"/>
    </source>
</evidence>
<dbReference type="AlphaFoldDB" id="A0A9X3NQH1"/>
<dbReference type="GO" id="GO:0016758">
    <property type="term" value="F:hexosyltransferase activity"/>
    <property type="evidence" value="ECO:0007669"/>
    <property type="project" value="TreeGrafter"/>
</dbReference>
<keyword evidence="2" id="KW-0808">Transferase</keyword>
<keyword evidence="1" id="KW-0328">Glycosyltransferase</keyword>
<dbReference type="InterPro" id="IPR028098">
    <property type="entry name" value="Glyco_trans_4-like_N"/>
</dbReference>
<dbReference type="Gene3D" id="3.40.50.2000">
    <property type="entry name" value="Glycogen Phosphorylase B"/>
    <property type="match status" value="2"/>
</dbReference>
<dbReference type="RefSeq" id="WP_270073669.1">
    <property type="nucleotide sequence ID" value="NZ_JAJAQC010000035.1"/>
</dbReference>
<dbReference type="PANTHER" id="PTHR45947:SF3">
    <property type="entry name" value="SULFOQUINOVOSYL TRANSFERASE SQD2"/>
    <property type="match status" value="1"/>
</dbReference>
<sequence length="394" mass="40597">MRIALVIGVSSGGVGNHVRALAEGLAARGHRVAVLGPAGTQERFGFTGVGARFAAVDIGGTPRPLHDTAALARLNALCAKADVVHAHGVRAGALCALAGAAPLAVTVHNAPPALRPPAGLVFPLLERVVARRAEAVLAVSADLEARMRRAGARRVRPAVVAAPPLAALRRPPERVRAELGAGEGPLVLVVARLAAQKGIDVLLRAAPAICARSPRPVIAIAGEGPLRARAEAAAREGGLPVRLLGHRADVADLLAAADVFVLPSRWEGPSLVVMEALRAQLPVVATRVGGIPDRYADSALLVAPEDPDALARAVGRVLDDPDLATRLRTRAARAAAHLPTDDDVLDQALGVYATLRRGAGRPRLTAPWSGAPVRGAPRSPGTNHGSTTRPWMAS</sequence>
<evidence type="ECO:0000256" key="1">
    <source>
        <dbReference type="ARBA" id="ARBA00022676"/>
    </source>
</evidence>
<dbReference type="Pfam" id="PF13692">
    <property type="entry name" value="Glyco_trans_1_4"/>
    <property type="match status" value="1"/>
</dbReference>
<proteinExistence type="predicted"/>
<name>A0A9X3NQH1_9ACTN</name>
<evidence type="ECO:0000259" key="4">
    <source>
        <dbReference type="Pfam" id="PF13579"/>
    </source>
</evidence>
<dbReference type="Proteomes" id="UP001140076">
    <property type="component" value="Unassembled WGS sequence"/>
</dbReference>
<evidence type="ECO:0000313" key="5">
    <source>
        <dbReference type="EMBL" id="MDA0566416.1"/>
    </source>
</evidence>
<dbReference type="GO" id="GO:1901137">
    <property type="term" value="P:carbohydrate derivative biosynthetic process"/>
    <property type="evidence" value="ECO:0007669"/>
    <property type="project" value="UniProtKB-ARBA"/>
</dbReference>
<comment type="caution">
    <text evidence="5">The sequence shown here is derived from an EMBL/GenBank/DDBJ whole genome shotgun (WGS) entry which is preliminary data.</text>
</comment>
<dbReference type="Pfam" id="PF13579">
    <property type="entry name" value="Glyco_trans_4_4"/>
    <property type="match status" value="1"/>
</dbReference>
<organism evidence="5 6">
    <name type="scientific">Streptomonospora mangrovi</name>
    <dbReference type="NCBI Taxonomy" id="2883123"/>
    <lineage>
        <taxon>Bacteria</taxon>
        <taxon>Bacillati</taxon>
        <taxon>Actinomycetota</taxon>
        <taxon>Actinomycetes</taxon>
        <taxon>Streptosporangiales</taxon>
        <taxon>Nocardiopsidaceae</taxon>
        <taxon>Streptomonospora</taxon>
    </lineage>
</organism>
<dbReference type="PANTHER" id="PTHR45947">
    <property type="entry name" value="SULFOQUINOVOSYL TRANSFERASE SQD2"/>
    <property type="match status" value="1"/>
</dbReference>
<dbReference type="InterPro" id="IPR050194">
    <property type="entry name" value="Glycosyltransferase_grp1"/>
</dbReference>
<gene>
    <name evidence="5" type="ORF">LG943_19145</name>
</gene>